<keyword evidence="2" id="KW-0732">Signal</keyword>
<evidence type="ECO:0000256" key="2">
    <source>
        <dbReference type="SAM" id="SignalP"/>
    </source>
</evidence>
<dbReference type="OrthoDB" id="2150707at2759"/>
<feature type="chain" id="PRO_5012485975" description="Carbohydrate binding module family 10 domain-containing protein" evidence="2">
    <location>
        <begin position="21"/>
        <end position="335"/>
    </location>
</feature>
<evidence type="ECO:0000313" key="4">
    <source>
        <dbReference type="EMBL" id="ORY69371.1"/>
    </source>
</evidence>
<organism evidence="4 5">
    <name type="scientific">Neocallimastix californiae</name>
    <dbReference type="NCBI Taxonomy" id="1754190"/>
    <lineage>
        <taxon>Eukaryota</taxon>
        <taxon>Fungi</taxon>
        <taxon>Fungi incertae sedis</taxon>
        <taxon>Chytridiomycota</taxon>
        <taxon>Chytridiomycota incertae sedis</taxon>
        <taxon>Neocallimastigomycetes</taxon>
        <taxon>Neocallimastigales</taxon>
        <taxon>Neocallimastigaceae</taxon>
        <taxon>Neocallimastix</taxon>
    </lineage>
</organism>
<accession>A0A1Y2ECS2</accession>
<gene>
    <name evidence="4" type="ORF">LY90DRAFT_700286</name>
</gene>
<feature type="domain" description="Carbohydrate binding module family 10" evidence="3">
    <location>
        <begin position="110"/>
        <end position="140"/>
    </location>
</feature>
<dbReference type="InterPro" id="IPR009031">
    <property type="entry name" value="CBM10"/>
</dbReference>
<evidence type="ECO:0000313" key="5">
    <source>
        <dbReference type="Proteomes" id="UP000193920"/>
    </source>
</evidence>
<sequence>MKFALDLLLSTSLLLSKIEATKISKCSDCTVFTTGKDGSLWGWEDGTFCKISSSCSKSKNTSTKKTTTVYKKSTKKTANKKTSSTTTKAKAKETTTTTTSAPAAHETDAKGNIVCNGCVVTGTGGDNSLWGWEDEKSCIISNTKCEGKLDEKKAEASAVVSNHKKDASGNVICNKCEVTATGGDGSYWGWEDQASCIIDNTKCNLTPPKSEQKALERGPDGVLICSTCEYTRIDPDTTTWNTENGEDCRVIGSRCGINTTPHPWCSGCVVTGTGNDGALYGWENNASCLINEVTCGIVSNHGEYGEASSSNSQQKMTFLNYAICSLAALYVYRRF</sequence>
<dbReference type="SMART" id="SM01064">
    <property type="entry name" value="CBM_10"/>
    <property type="match status" value="3"/>
</dbReference>
<feature type="compositionally biased region" description="Low complexity" evidence="1">
    <location>
        <begin position="81"/>
        <end position="101"/>
    </location>
</feature>
<dbReference type="GO" id="GO:0030248">
    <property type="term" value="F:cellulose binding"/>
    <property type="evidence" value="ECO:0007669"/>
    <property type="project" value="InterPro"/>
</dbReference>
<comment type="caution">
    <text evidence="4">The sequence shown here is derived from an EMBL/GenBank/DDBJ whole genome shotgun (WGS) entry which is preliminary data.</text>
</comment>
<feature type="domain" description="Carbohydrate binding module family 10" evidence="3">
    <location>
        <begin position="254"/>
        <end position="290"/>
    </location>
</feature>
<name>A0A1Y2ECS2_9FUNG</name>
<protein>
    <recommendedName>
        <fullName evidence="3">Carbohydrate binding module family 10 domain-containing protein</fullName>
    </recommendedName>
</protein>
<dbReference type="GO" id="GO:0005975">
    <property type="term" value="P:carbohydrate metabolic process"/>
    <property type="evidence" value="ECO:0007669"/>
    <property type="project" value="InterPro"/>
</dbReference>
<evidence type="ECO:0000259" key="3">
    <source>
        <dbReference type="SMART" id="SM01064"/>
    </source>
</evidence>
<dbReference type="EMBL" id="MCOG01000044">
    <property type="protein sequence ID" value="ORY69371.1"/>
    <property type="molecule type" value="Genomic_DNA"/>
</dbReference>
<feature type="region of interest" description="Disordered" evidence="1">
    <location>
        <begin position="81"/>
        <end position="104"/>
    </location>
</feature>
<proteinExistence type="predicted"/>
<evidence type="ECO:0000256" key="1">
    <source>
        <dbReference type="SAM" id="MobiDB-lite"/>
    </source>
</evidence>
<dbReference type="AlphaFoldDB" id="A0A1Y2ECS2"/>
<keyword evidence="5" id="KW-1185">Reference proteome</keyword>
<feature type="domain" description="Carbohydrate binding module family 10" evidence="3">
    <location>
        <begin position="166"/>
        <end position="198"/>
    </location>
</feature>
<feature type="signal peptide" evidence="2">
    <location>
        <begin position="1"/>
        <end position="20"/>
    </location>
</feature>
<reference evidence="4 5" key="1">
    <citation type="submission" date="2016-08" db="EMBL/GenBank/DDBJ databases">
        <title>A Parts List for Fungal Cellulosomes Revealed by Comparative Genomics.</title>
        <authorList>
            <consortium name="DOE Joint Genome Institute"/>
            <person name="Haitjema C.H."/>
            <person name="Gilmore S.P."/>
            <person name="Henske J.K."/>
            <person name="Solomon K.V."/>
            <person name="De Groot R."/>
            <person name="Kuo A."/>
            <person name="Mondo S.J."/>
            <person name="Salamov A.A."/>
            <person name="Labutti K."/>
            <person name="Zhao Z."/>
            <person name="Chiniquy J."/>
            <person name="Barry K."/>
            <person name="Brewer H.M."/>
            <person name="Purvine S.O."/>
            <person name="Wright A.T."/>
            <person name="Boxma B."/>
            <person name="Van Alen T."/>
            <person name="Hackstein J.H."/>
            <person name="Baker S.E."/>
            <person name="Grigoriev I.V."/>
            <person name="O'Malley M.A."/>
        </authorList>
    </citation>
    <scope>NUCLEOTIDE SEQUENCE [LARGE SCALE GENOMIC DNA]</scope>
    <source>
        <strain evidence="4 5">G1</strain>
    </source>
</reference>
<dbReference type="Proteomes" id="UP000193920">
    <property type="component" value="Unassembled WGS sequence"/>
</dbReference>